<dbReference type="Pfam" id="PF03600">
    <property type="entry name" value="CitMHS"/>
    <property type="match status" value="1"/>
</dbReference>
<feature type="transmembrane region" description="Helical" evidence="6">
    <location>
        <begin position="144"/>
        <end position="163"/>
    </location>
</feature>
<gene>
    <name evidence="8" type="ORF">Airi01_030890</name>
</gene>
<feature type="transmembrane region" description="Helical" evidence="6">
    <location>
        <begin position="32"/>
        <end position="52"/>
    </location>
</feature>
<feature type="transmembrane region" description="Helical" evidence="6">
    <location>
        <begin position="64"/>
        <end position="87"/>
    </location>
</feature>
<proteinExistence type="predicted"/>
<evidence type="ECO:0000256" key="6">
    <source>
        <dbReference type="SAM" id="Phobius"/>
    </source>
</evidence>
<dbReference type="EMBL" id="BSTJ01000003">
    <property type="protein sequence ID" value="GLY74822.1"/>
    <property type="molecule type" value="Genomic_DNA"/>
</dbReference>
<dbReference type="AlphaFoldDB" id="A0A9W6RIT7"/>
<dbReference type="RefSeq" id="WP_285620971.1">
    <property type="nucleotide sequence ID" value="NZ_BSTJ01000003.1"/>
</dbReference>
<evidence type="ECO:0000313" key="8">
    <source>
        <dbReference type="EMBL" id="GLY74822.1"/>
    </source>
</evidence>
<dbReference type="Proteomes" id="UP001165135">
    <property type="component" value="Unassembled WGS sequence"/>
</dbReference>
<evidence type="ECO:0000256" key="5">
    <source>
        <dbReference type="ARBA" id="ARBA00023136"/>
    </source>
</evidence>
<feature type="transmembrane region" description="Helical" evidence="6">
    <location>
        <begin position="376"/>
        <end position="396"/>
    </location>
</feature>
<feature type="transmembrane region" description="Helical" evidence="6">
    <location>
        <begin position="331"/>
        <end position="364"/>
    </location>
</feature>
<organism evidence="8 9">
    <name type="scientific">Actinoallomurus iriomotensis</name>
    <dbReference type="NCBI Taxonomy" id="478107"/>
    <lineage>
        <taxon>Bacteria</taxon>
        <taxon>Bacillati</taxon>
        <taxon>Actinomycetota</taxon>
        <taxon>Actinomycetes</taxon>
        <taxon>Streptosporangiales</taxon>
        <taxon>Thermomonosporaceae</taxon>
        <taxon>Actinoallomurus</taxon>
    </lineage>
</organism>
<keyword evidence="5 6" id="KW-0472">Membrane</keyword>
<sequence length="451" mass="47238">MTVTLLPSERRPRAQDASPRSGRLSALLENPFLPLAVVTVLIAGLSAAHIGHVADAARRFPFEILAIFIALEFYTAMVIGTGVASALAVRLARWGRASRGMTLVTSVIVLIATCAMGNNLTHVGLVLPILLVLLRTLSADRRYLVGYFACVMTVVNLAGASTPVGDFPALTILASGITSFNSYLVLAFPLFAILTAGTLLAFYLVLLRPRAGAAGADTDLRDAGVILLQARYRHARVDRRSLLALLAVLGGMFGGWVFLHSVPPWVVAWAGAAVGSVVAPRVRSAARVDAADLYPALKIGAFLAGATYLSTTGLLQFLARLLQDHLHTPTMMIVALMAVVAVMTALLSAGPTAATLLPLCQALVAPGAVLAGRGDLLAVAFAGAICAGSSALLWSATAGPLIARKVQGAGLRDDSGRPVAFTARAYLPWGLLNASIQFVVAVIYVLIMYRI</sequence>
<protein>
    <recommendedName>
        <fullName evidence="7">Citrate transporter-like domain-containing protein</fullName>
    </recommendedName>
</protein>
<dbReference type="InterPro" id="IPR004680">
    <property type="entry name" value="Cit_transptr-like_dom"/>
</dbReference>
<comment type="caution">
    <text evidence="8">The sequence shown here is derived from an EMBL/GenBank/DDBJ whole genome shotgun (WGS) entry which is preliminary data.</text>
</comment>
<evidence type="ECO:0000256" key="2">
    <source>
        <dbReference type="ARBA" id="ARBA00022448"/>
    </source>
</evidence>
<keyword evidence="4 6" id="KW-1133">Transmembrane helix</keyword>
<dbReference type="GO" id="GO:0055085">
    <property type="term" value="P:transmembrane transport"/>
    <property type="evidence" value="ECO:0007669"/>
    <property type="project" value="InterPro"/>
</dbReference>
<evidence type="ECO:0000256" key="3">
    <source>
        <dbReference type="ARBA" id="ARBA00022692"/>
    </source>
</evidence>
<feature type="transmembrane region" description="Helical" evidence="6">
    <location>
        <begin position="426"/>
        <end position="447"/>
    </location>
</feature>
<keyword evidence="3 6" id="KW-0812">Transmembrane</keyword>
<comment type="subcellular location">
    <subcellularLocation>
        <location evidence="1">Membrane</location>
        <topology evidence="1">Multi-pass membrane protein</topology>
    </subcellularLocation>
</comment>
<keyword evidence="2" id="KW-0813">Transport</keyword>
<feature type="transmembrane region" description="Helical" evidence="6">
    <location>
        <begin position="183"/>
        <end position="206"/>
    </location>
</feature>
<evidence type="ECO:0000256" key="4">
    <source>
        <dbReference type="ARBA" id="ARBA00022989"/>
    </source>
</evidence>
<evidence type="ECO:0000256" key="1">
    <source>
        <dbReference type="ARBA" id="ARBA00004141"/>
    </source>
</evidence>
<reference evidence="8" key="1">
    <citation type="submission" date="2023-03" db="EMBL/GenBank/DDBJ databases">
        <title>Actinoallomurus iriomotensis NBRC 103681.</title>
        <authorList>
            <person name="Ichikawa N."/>
            <person name="Sato H."/>
            <person name="Tonouchi N."/>
        </authorList>
    </citation>
    <scope>NUCLEOTIDE SEQUENCE</scope>
    <source>
        <strain evidence="8">NBRC 103681</strain>
    </source>
</reference>
<feature type="transmembrane region" description="Helical" evidence="6">
    <location>
        <begin position="296"/>
        <end position="319"/>
    </location>
</feature>
<evidence type="ECO:0000259" key="7">
    <source>
        <dbReference type="Pfam" id="PF03600"/>
    </source>
</evidence>
<feature type="domain" description="Citrate transporter-like" evidence="7">
    <location>
        <begin position="33"/>
        <end position="381"/>
    </location>
</feature>
<name>A0A9W6RIT7_9ACTN</name>
<evidence type="ECO:0000313" key="9">
    <source>
        <dbReference type="Proteomes" id="UP001165135"/>
    </source>
</evidence>
<feature type="transmembrane region" description="Helical" evidence="6">
    <location>
        <begin position="265"/>
        <end position="284"/>
    </location>
</feature>
<feature type="transmembrane region" description="Helical" evidence="6">
    <location>
        <begin position="241"/>
        <end position="259"/>
    </location>
</feature>
<accession>A0A9W6RIT7</accession>
<feature type="transmembrane region" description="Helical" evidence="6">
    <location>
        <begin position="107"/>
        <end position="132"/>
    </location>
</feature>
<dbReference type="GO" id="GO:0016020">
    <property type="term" value="C:membrane"/>
    <property type="evidence" value="ECO:0007669"/>
    <property type="project" value="UniProtKB-SubCell"/>
</dbReference>